<dbReference type="EMBL" id="VICG01000012">
    <property type="protein sequence ID" value="KAA8566333.1"/>
    <property type="molecule type" value="Genomic_DNA"/>
</dbReference>
<comment type="caution">
    <text evidence="1">The sequence shown here is derived from an EMBL/GenBank/DDBJ whole genome shotgun (WGS) entry which is preliminary data.</text>
</comment>
<evidence type="ECO:0000313" key="1">
    <source>
        <dbReference type="EMBL" id="KAA8566333.1"/>
    </source>
</evidence>
<proteinExistence type="predicted"/>
<name>A0A5M9JD93_MONFR</name>
<reference evidence="1 2" key="1">
    <citation type="submission" date="2019-06" db="EMBL/GenBank/DDBJ databases">
        <title>Genome Sequence of the Brown Rot Fungal Pathogen Monilinia fructicola.</title>
        <authorList>
            <person name="De Miccolis Angelini R.M."/>
            <person name="Landi L."/>
            <person name="Abate D."/>
            <person name="Pollastro S."/>
            <person name="Romanazzi G."/>
            <person name="Faretra F."/>
        </authorList>
    </citation>
    <scope>NUCLEOTIDE SEQUENCE [LARGE SCALE GENOMIC DNA]</scope>
    <source>
        <strain evidence="1 2">Mfrc123</strain>
    </source>
</reference>
<evidence type="ECO:0000313" key="2">
    <source>
        <dbReference type="Proteomes" id="UP000322873"/>
    </source>
</evidence>
<protein>
    <submittedName>
        <fullName evidence="1">Uncharacterized protein</fullName>
    </submittedName>
</protein>
<sequence>MKFGKFEGSGCMNAGMIIICIGIDWIGCGRAELGKHLLHFSPWRVGNNFAPDVVEEHLSGIIHLPSISALLSFTLSERRDMLTSIEKPPIQPKKRKKRLQPRNLPVSLSTMSFFIDLIAACLFKSHPYASRKTLALTSKNPLIH</sequence>
<keyword evidence="2" id="KW-1185">Reference proteome</keyword>
<dbReference type="Proteomes" id="UP000322873">
    <property type="component" value="Unassembled WGS sequence"/>
</dbReference>
<accession>A0A5M9JD93</accession>
<gene>
    <name evidence="1" type="ORF">EYC84_008918</name>
</gene>
<organism evidence="1 2">
    <name type="scientific">Monilinia fructicola</name>
    <name type="common">Brown rot fungus</name>
    <name type="synonym">Ciboria fructicola</name>
    <dbReference type="NCBI Taxonomy" id="38448"/>
    <lineage>
        <taxon>Eukaryota</taxon>
        <taxon>Fungi</taxon>
        <taxon>Dikarya</taxon>
        <taxon>Ascomycota</taxon>
        <taxon>Pezizomycotina</taxon>
        <taxon>Leotiomycetes</taxon>
        <taxon>Helotiales</taxon>
        <taxon>Sclerotiniaceae</taxon>
        <taxon>Monilinia</taxon>
    </lineage>
</organism>
<dbReference type="AlphaFoldDB" id="A0A5M9JD93"/>